<feature type="compositionally biased region" description="Pro residues" evidence="5">
    <location>
        <begin position="373"/>
        <end position="386"/>
    </location>
</feature>
<dbReference type="SUPFAM" id="SSF56436">
    <property type="entry name" value="C-type lectin-like"/>
    <property type="match status" value="1"/>
</dbReference>
<keyword evidence="1" id="KW-0808">Transferase</keyword>
<dbReference type="InterPro" id="IPR008271">
    <property type="entry name" value="Ser/Thr_kinase_AS"/>
</dbReference>
<dbReference type="InterPro" id="IPR000719">
    <property type="entry name" value="Prot_kinase_dom"/>
</dbReference>
<dbReference type="PANTHER" id="PTHR43289:SF34">
    <property type="entry name" value="SERINE_THREONINE-PROTEIN KINASE YBDM-RELATED"/>
    <property type="match status" value="1"/>
</dbReference>
<dbReference type="GO" id="GO:0005524">
    <property type="term" value="F:ATP binding"/>
    <property type="evidence" value="ECO:0007669"/>
    <property type="project" value="UniProtKB-KW"/>
</dbReference>
<dbReference type="Gene3D" id="1.10.510.10">
    <property type="entry name" value="Transferase(Phosphotransferase) domain 1"/>
    <property type="match status" value="1"/>
</dbReference>
<dbReference type="EMBL" id="CM001370">
    <property type="protein sequence ID" value="EHJ45922.1"/>
    <property type="molecule type" value="Genomic_DNA"/>
</dbReference>
<feature type="compositionally biased region" description="Low complexity" evidence="5">
    <location>
        <begin position="355"/>
        <end position="372"/>
    </location>
</feature>
<gene>
    <name evidence="8" type="ORF">DFW101_3737</name>
</gene>
<dbReference type="Pfam" id="PF03781">
    <property type="entry name" value="FGE-sulfatase"/>
    <property type="match status" value="1"/>
</dbReference>
<reference evidence="9" key="1">
    <citation type="journal article" date="2015" name="Genome Announc.">
        <title>High-Quality Draft Genome Sequence of Desulfovibrio carbinoliphilus FW-101-2B, an Organic Acid-Oxidizing Sulfate-Reducing Bacterium Isolated from Uranium(VI)-Contaminated Groundwater.</title>
        <authorList>
            <person name="Ramsay B.D."/>
            <person name="Hwang C."/>
            <person name="Woo H.L."/>
            <person name="Carroll S.L."/>
            <person name="Lucas S."/>
            <person name="Han J."/>
            <person name="Lapidus A.L."/>
            <person name="Cheng J.F."/>
            <person name="Goodwin L.A."/>
            <person name="Pitluck S."/>
            <person name="Peters L."/>
            <person name="Chertkov O."/>
            <person name="Held B."/>
            <person name="Detter J.C."/>
            <person name="Han C.S."/>
            <person name="Tapia R."/>
            <person name="Land M.L."/>
            <person name="Hauser L.J."/>
            <person name="Kyrpides N.C."/>
            <person name="Ivanova N.N."/>
            <person name="Mikhailova N."/>
            <person name="Pagani I."/>
            <person name="Woyke T."/>
            <person name="Arkin A.P."/>
            <person name="Dehal P."/>
            <person name="Chivian D."/>
            <person name="Criddle C.S."/>
            <person name="Wu W."/>
            <person name="Chakraborty R."/>
            <person name="Hazen T.C."/>
            <person name="Fields M.W."/>
        </authorList>
    </citation>
    <scope>NUCLEOTIDE SEQUENCE [LARGE SCALE GENOMIC DNA]</scope>
    <source>
        <strain evidence="9">FW-101-2B</strain>
    </source>
</reference>
<evidence type="ECO:0000256" key="4">
    <source>
        <dbReference type="ARBA" id="ARBA00022840"/>
    </source>
</evidence>
<dbReference type="InterPro" id="IPR011009">
    <property type="entry name" value="Kinase-like_dom_sf"/>
</dbReference>
<dbReference type="AlphaFoldDB" id="G7QEC6"/>
<keyword evidence="6" id="KW-0812">Transmembrane</keyword>
<dbReference type="HOGENOM" id="CLU_443279_0_0_7"/>
<evidence type="ECO:0000256" key="6">
    <source>
        <dbReference type="SAM" id="Phobius"/>
    </source>
</evidence>
<accession>G7QEC6</accession>
<proteinExistence type="predicted"/>
<keyword evidence="4" id="KW-0067">ATP-binding</keyword>
<keyword evidence="8" id="KW-0614">Plasmid</keyword>
<dbReference type="InterPro" id="IPR005532">
    <property type="entry name" value="SUMF_dom"/>
</dbReference>
<dbReference type="PROSITE" id="PS00108">
    <property type="entry name" value="PROTEIN_KINASE_ST"/>
    <property type="match status" value="1"/>
</dbReference>
<keyword evidence="9" id="KW-1185">Reference proteome</keyword>
<evidence type="ECO:0000256" key="1">
    <source>
        <dbReference type="ARBA" id="ARBA00022679"/>
    </source>
</evidence>
<dbReference type="CDD" id="cd14014">
    <property type="entry name" value="STKc_PknB_like"/>
    <property type="match status" value="1"/>
</dbReference>
<dbReference type="PROSITE" id="PS50011">
    <property type="entry name" value="PROTEIN_KINASE_DOM"/>
    <property type="match status" value="1"/>
</dbReference>
<keyword evidence="8" id="KW-0723">Serine/threonine-protein kinase</keyword>
<dbReference type="SUPFAM" id="SSF56112">
    <property type="entry name" value="Protein kinase-like (PK-like)"/>
    <property type="match status" value="1"/>
</dbReference>
<geneLocation type="plasmid" evidence="8 9">
    <name>pFW10102</name>
</geneLocation>
<dbReference type="OrthoDB" id="9779541at2"/>
<dbReference type="Proteomes" id="UP000004662">
    <property type="component" value="Plasmid pFW10102"/>
</dbReference>
<name>G7QEC6_9BACT</name>
<dbReference type="Pfam" id="PF00069">
    <property type="entry name" value="Pkinase"/>
    <property type="match status" value="1"/>
</dbReference>
<keyword evidence="2" id="KW-0547">Nucleotide-binding</keyword>
<keyword evidence="6" id="KW-0472">Membrane</keyword>
<feature type="transmembrane region" description="Helical" evidence="6">
    <location>
        <begin position="305"/>
        <end position="326"/>
    </location>
</feature>
<dbReference type="InterPro" id="IPR016187">
    <property type="entry name" value="CTDL_fold"/>
</dbReference>
<evidence type="ECO:0000256" key="5">
    <source>
        <dbReference type="SAM" id="MobiDB-lite"/>
    </source>
</evidence>
<dbReference type="SMART" id="SM00220">
    <property type="entry name" value="S_TKc"/>
    <property type="match status" value="1"/>
</dbReference>
<keyword evidence="3 8" id="KW-0418">Kinase</keyword>
<evidence type="ECO:0000256" key="2">
    <source>
        <dbReference type="ARBA" id="ARBA00022741"/>
    </source>
</evidence>
<evidence type="ECO:0000313" key="8">
    <source>
        <dbReference type="EMBL" id="EHJ45922.1"/>
    </source>
</evidence>
<organism evidence="8 9">
    <name type="scientific">Solidesulfovibrio carbinoliphilus subsp. oakridgensis</name>
    <dbReference type="NCBI Taxonomy" id="694327"/>
    <lineage>
        <taxon>Bacteria</taxon>
        <taxon>Pseudomonadati</taxon>
        <taxon>Thermodesulfobacteriota</taxon>
        <taxon>Desulfovibrionia</taxon>
        <taxon>Desulfovibrionales</taxon>
        <taxon>Desulfovibrionaceae</taxon>
        <taxon>Solidesulfovibrio</taxon>
    </lineage>
</organism>
<evidence type="ECO:0000256" key="3">
    <source>
        <dbReference type="ARBA" id="ARBA00022777"/>
    </source>
</evidence>
<dbReference type="Gene3D" id="3.90.1580.10">
    <property type="entry name" value="paralog of FGE (formylglycine-generating enzyme)"/>
    <property type="match status" value="1"/>
</dbReference>
<dbReference type="PANTHER" id="PTHR43289">
    <property type="entry name" value="MITOGEN-ACTIVATED PROTEIN KINASE KINASE KINASE 20-RELATED"/>
    <property type="match status" value="1"/>
</dbReference>
<feature type="region of interest" description="Disordered" evidence="5">
    <location>
        <begin position="340"/>
        <end position="394"/>
    </location>
</feature>
<feature type="domain" description="Protein kinase" evidence="7">
    <location>
        <begin position="20"/>
        <end position="307"/>
    </location>
</feature>
<evidence type="ECO:0000259" key="7">
    <source>
        <dbReference type="PROSITE" id="PS50011"/>
    </source>
</evidence>
<protein>
    <submittedName>
        <fullName evidence="8">Serine/threonine protein kinase</fullName>
    </submittedName>
</protein>
<dbReference type="GO" id="GO:0004674">
    <property type="term" value="F:protein serine/threonine kinase activity"/>
    <property type="evidence" value="ECO:0007669"/>
    <property type="project" value="UniProtKB-KW"/>
</dbReference>
<dbReference type="RefSeq" id="WP_009183050.1">
    <property type="nucleotide sequence ID" value="NZ_CM001370.1"/>
</dbReference>
<evidence type="ECO:0000313" key="9">
    <source>
        <dbReference type="Proteomes" id="UP000004662"/>
    </source>
</evidence>
<dbReference type="Gene3D" id="3.30.200.20">
    <property type="entry name" value="Phosphorylase Kinase, domain 1"/>
    <property type="match status" value="1"/>
</dbReference>
<keyword evidence="6" id="KW-1133">Transmembrane helix</keyword>
<sequence length="654" mass="72157">MADDEKKPLFEEGTVINDKWTILDHIATGGKGEVYLAKQRDLERRVALKIMSRAFLESLADDEAEVAVELERFRREVQVMARLRHPNILQVFDYDQVDIDGSPLNYLVMEYVPGPTLTQTMPEEGLGSDEATLKSWIREYFLPVCNGMEAVHAQGVIHRDLKPANVLIDDGTPKIADFGLAGGNVRDCVTQDHHIIGTLPYMAEEQFLDLNLADIRADVFSLGRVLFEAVAGKKALKKAKPFETVGLENPVTDFQKRLDRIIRQATAKKVAKRLPSIRSLRQTLEDLVVEAPVKETRQAAPHRTAWFVSAVVLAVLFGGGLLYHFLWQMPSRQIGQEAVNTEMTAPSSTPPAAPQSPSTAEAPAGHHPGEAAPQPPLAPGETPPPRFSGRNGSTFLMVPGGEISPGVDGAPDTVLVPSFYMQETQITNHQFVMFLNLVRDRVTIKEGAVSGEDGIWLLLGEISPWYEPITYRQGMFVMDPATAMNPVVRVSAKGARAFADFYGSRLPTVAEWRLAQRLGEDVGKTNSLAPSRVPFVLAQGMEMDGWWQERTPPKQKQVKPAVPTKPKQVKPAIPERKLFSVADAPANRLGIRGLGTNINEWTTMVIGTETHYFVTGGPPTDASLIEPLKRQSWEGFADVGFRTVIPMPQPQSSL</sequence>
<dbReference type="InterPro" id="IPR042095">
    <property type="entry name" value="SUMF_sf"/>
</dbReference>